<feature type="signal peptide" evidence="8">
    <location>
        <begin position="1"/>
        <end position="19"/>
    </location>
</feature>
<evidence type="ECO:0000313" key="11">
    <source>
        <dbReference type="Proteomes" id="UP000242287"/>
    </source>
</evidence>
<dbReference type="SUPFAM" id="SSF50630">
    <property type="entry name" value="Acid proteases"/>
    <property type="match status" value="1"/>
</dbReference>
<keyword evidence="8" id="KW-0732">Signal</keyword>
<keyword evidence="2" id="KW-0645">Protease</keyword>
<dbReference type="EMBL" id="KZ301993">
    <property type="protein sequence ID" value="PFH51024.1"/>
    <property type="molecule type" value="Genomic_DNA"/>
</dbReference>
<dbReference type="PANTHER" id="PTHR47966">
    <property type="entry name" value="BETA-SITE APP-CLEAVING ENZYME, ISOFORM A-RELATED"/>
    <property type="match status" value="1"/>
</dbReference>
<dbReference type="PROSITE" id="PS51767">
    <property type="entry name" value="PEPTIDASE_A1"/>
    <property type="match status" value="1"/>
</dbReference>
<feature type="non-terminal residue" evidence="10">
    <location>
        <position position="1"/>
    </location>
</feature>
<evidence type="ECO:0000256" key="5">
    <source>
        <dbReference type="PIRSR" id="PIRSR601461-1"/>
    </source>
</evidence>
<dbReference type="AlphaFoldDB" id="A0A2A9NNX5"/>
<feature type="active site" evidence="5">
    <location>
        <position position="300"/>
    </location>
</feature>
<dbReference type="GO" id="GO:0006508">
    <property type="term" value="P:proteolysis"/>
    <property type="evidence" value="ECO:0007669"/>
    <property type="project" value="UniProtKB-KW"/>
</dbReference>
<gene>
    <name evidence="10" type="ORF">AMATHDRAFT_192110</name>
</gene>
<keyword evidence="6" id="KW-1015">Disulfide bond</keyword>
<feature type="active site" evidence="5">
    <location>
        <position position="108"/>
    </location>
</feature>
<dbReference type="CDD" id="cd05471">
    <property type="entry name" value="pepsin_like"/>
    <property type="match status" value="1"/>
</dbReference>
<keyword evidence="7" id="KW-1133">Transmembrane helix</keyword>
<feature type="disulfide bond" evidence="6">
    <location>
        <begin position="121"/>
        <end position="125"/>
    </location>
</feature>
<keyword evidence="11" id="KW-1185">Reference proteome</keyword>
<evidence type="ECO:0000256" key="6">
    <source>
        <dbReference type="PIRSR" id="PIRSR601461-2"/>
    </source>
</evidence>
<evidence type="ECO:0000256" key="7">
    <source>
        <dbReference type="SAM" id="Phobius"/>
    </source>
</evidence>
<keyword evidence="7" id="KW-0472">Membrane</keyword>
<evidence type="ECO:0000256" key="3">
    <source>
        <dbReference type="ARBA" id="ARBA00022750"/>
    </source>
</evidence>
<feature type="transmembrane region" description="Helical" evidence="7">
    <location>
        <begin position="460"/>
        <end position="481"/>
    </location>
</feature>
<evidence type="ECO:0000313" key="10">
    <source>
        <dbReference type="EMBL" id="PFH51024.1"/>
    </source>
</evidence>
<dbReference type="Gene3D" id="2.40.70.10">
    <property type="entry name" value="Acid Proteases"/>
    <property type="match status" value="2"/>
</dbReference>
<dbReference type="InterPro" id="IPR034164">
    <property type="entry name" value="Pepsin-like_dom"/>
</dbReference>
<proteinExistence type="inferred from homology"/>
<dbReference type="Proteomes" id="UP000242287">
    <property type="component" value="Unassembled WGS sequence"/>
</dbReference>
<name>A0A2A9NNX5_9AGAR</name>
<organism evidence="10 11">
    <name type="scientific">Amanita thiersii Skay4041</name>
    <dbReference type="NCBI Taxonomy" id="703135"/>
    <lineage>
        <taxon>Eukaryota</taxon>
        <taxon>Fungi</taxon>
        <taxon>Dikarya</taxon>
        <taxon>Basidiomycota</taxon>
        <taxon>Agaricomycotina</taxon>
        <taxon>Agaricomycetes</taxon>
        <taxon>Agaricomycetidae</taxon>
        <taxon>Agaricales</taxon>
        <taxon>Pluteineae</taxon>
        <taxon>Amanitaceae</taxon>
        <taxon>Amanita</taxon>
    </lineage>
</organism>
<dbReference type="InterPro" id="IPR033121">
    <property type="entry name" value="PEPTIDASE_A1"/>
</dbReference>
<evidence type="ECO:0000256" key="1">
    <source>
        <dbReference type="ARBA" id="ARBA00007447"/>
    </source>
</evidence>
<reference evidence="10 11" key="1">
    <citation type="submission" date="2014-02" db="EMBL/GenBank/DDBJ databases">
        <title>Transposable element dynamics among asymbiotic and ectomycorrhizal Amanita fungi.</title>
        <authorList>
            <consortium name="DOE Joint Genome Institute"/>
            <person name="Hess J."/>
            <person name="Skrede I."/>
            <person name="Wolfe B."/>
            <person name="LaButti K."/>
            <person name="Ohm R.A."/>
            <person name="Grigoriev I.V."/>
            <person name="Pringle A."/>
        </authorList>
    </citation>
    <scope>NUCLEOTIDE SEQUENCE [LARGE SCALE GENOMIC DNA]</scope>
    <source>
        <strain evidence="10 11">SKay4041</strain>
    </source>
</reference>
<dbReference type="OrthoDB" id="771136at2759"/>
<protein>
    <recommendedName>
        <fullName evidence="9">Peptidase A1 domain-containing protein</fullName>
    </recommendedName>
</protein>
<dbReference type="PANTHER" id="PTHR47966:SF6">
    <property type="entry name" value="PEPTIDASE A1 DOMAIN-CONTAINING PROTEIN"/>
    <property type="match status" value="1"/>
</dbReference>
<sequence>MLSILPLSLSILLSVSCNALVNPCSDVPPALSLQLLRRSHPVRSEQEWGVWAKHHKEMLESKYGSDSHQHHQRRSSGTNLLVNQNSDSSYFGALAIGTPPISYNVILDTGSADMWVADSNCLTGCAGVPTFDPNASSSFASLGLPFQISYGSGRAAGSLGQDIVQLAGFSVPNQVFAVCDLVSTGLLTTPVSGLLGLAFQTIASSKAMPLWQTLVTNGAWDEPVMAFQLTRFNNVTDVQALEPGGSFTMGSINPGLYTGDIEYINLPAPGSYWILPLTSLVVQGSSIPLPSGSDAYAAIDTGTTLVGGPSEYISQIFAQIPGSQPGTGNFQGYYTYPCNTDVSVSVSFGNGKSWSISPADFRLSRLTSDQCLGAFFELSTGNSAPSWIFGDTFLKNVYSVFRYDPPSVGFAQLSGAAIAQNGANGALPSATIGSAAATVSASGSPRNGGAASPRIETLRLPLFSIVMYCLVFGAGLILSLFL</sequence>
<comment type="similarity">
    <text evidence="1">Belongs to the peptidase A1 family.</text>
</comment>
<dbReference type="InterPro" id="IPR021109">
    <property type="entry name" value="Peptidase_aspartic_dom_sf"/>
</dbReference>
<feature type="domain" description="Peptidase A1" evidence="9">
    <location>
        <begin position="90"/>
        <end position="411"/>
    </location>
</feature>
<keyword evidence="4" id="KW-0378">Hydrolase</keyword>
<evidence type="ECO:0000256" key="4">
    <source>
        <dbReference type="ARBA" id="ARBA00022801"/>
    </source>
</evidence>
<evidence type="ECO:0000256" key="2">
    <source>
        <dbReference type="ARBA" id="ARBA00022670"/>
    </source>
</evidence>
<keyword evidence="7" id="KW-0812">Transmembrane</keyword>
<dbReference type="FunFam" id="2.40.70.10:FF:000115">
    <property type="entry name" value="Lysosomal aspartic protease"/>
    <property type="match status" value="1"/>
</dbReference>
<accession>A0A2A9NNX5</accession>
<dbReference type="PRINTS" id="PR00792">
    <property type="entry name" value="PEPSIN"/>
</dbReference>
<evidence type="ECO:0000259" key="9">
    <source>
        <dbReference type="PROSITE" id="PS51767"/>
    </source>
</evidence>
<dbReference type="InterPro" id="IPR001461">
    <property type="entry name" value="Aspartic_peptidase_A1"/>
</dbReference>
<dbReference type="STRING" id="703135.A0A2A9NNX5"/>
<keyword evidence="3" id="KW-0064">Aspartyl protease</keyword>
<feature type="chain" id="PRO_5012857629" description="Peptidase A1 domain-containing protein" evidence="8">
    <location>
        <begin position="20"/>
        <end position="482"/>
    </location>
</feature>
<evidence type="ECO:0000256" key="8">
    <source>
        <dbReference type="SAM" id="SignalP"/>
    </source>
</evidence>
<dbReference type="Pfam" id="PF00026">
    <property type="entry name" value="Asp"/>
    <property type="match status" value="1"/>
</dbReference>
<dbReference type="GO" id="GO:0004190">
    <property type="term" value="F:aspartic-type endopeptidase activity"/>
    <property type="evidence" value="ECO:0007669"/>
    <property type="project" value="UniProtKB-KW"/>
</dbReference>